<dbReference type="OrthoDB" id="6433583at2759"/>
<sequence>MPGSKLLKQKYKYSDVCFTSAVNCVNPTPPMTEQLTAVHENDVFKEIISPNFIKRVRKPLAPPYDGPSPVVKRRHFTVTIKGKDINIAIDRLKPAYLLLTEVVAPHHKKLDTVPTLPNEN</sequence>
<dbReference type="Proteomes" id="UP000499080">
    <property type="component" value="Unassembled WGS sequence"/>
</dbReference>
<comment type="caution">
    <text evidence="1">The sequence shown here is derived from an EMBL/GenBank/DDBJ whole genome shotgun (WGS) entry which is preliminary data.</text>
</comment>
<proteinExistence type="predicted"/>
<accession>A0A4Y2QIF5</accession>
<gene>
    <name evidence="1" type="ORF">AVEN_116887_1</name>
</gene>
<protein>
    <submittedName>
        <fullName evidence="1">Uncharacterized protein</fullName>
    </submittedName>
</protein>
<keyword evidence="2" id="KW-1185">Reference proteome</keyword>
<reference evidence="1 2" key="1">
    <citation type="journal article" date="2019" name="Sci. Rep.">
        <title>Orb-weaving spider Araneus ventricosus genome elucidates the spidroin gene catalogue.</title>
        <authorList>
            <person name="Kono N."/>
            <person name="Nakamura H."/>
            <person name="Ohtoshi R."/>
            <person name="Moran D.A.P."/>
            <person name="Shinohara A."/>
            <person name="Yoshida Y."/>
            <person name="Fujiwara M."/>
            <person name="Mori M."/>
            <person name="Tomita M."/>
            <person name="Arakawa K."/>
        </authorList>
    </citation>
    <scope>NUCLEOTIDE SEQUENCE [LARGE SCALE GENOMIC DNA]</scope>
</reference>
<evidence type="ECO:0000313" key="2">
    <source>
        <dbReference type="Proteomes" id="UP000499080"/>
    </source>
</evidence>
<name>A0A4Y2QIF5_ARAVE</name>
<evidence type="ECO:0000313" key="1">
    <source>
        <dbReference type="EMBL" id="GBN63083.1"/>
    </source>
</evidence>
<dbReference type="AlphaFoldDB" id="A0A4Y2QIF5"/>
<organism evidence="1 2">
    <name type="scientific">Araneus ventricosus</name>
    <name type="common">Orbweaver spider</name>
    <name type="synonym">Epeira ventricosa</name>
    <dbReference type="NCBI Taxonomy" id="182803"/>
    <lineage>
        <taxon>Eukaryota</taxon>
        <taxon>Metazoa</taxon>
        <taxon>Ecdysozoa</taxon>
        <taxon>Arthropoda</taxon>
        <taxon>Chelicerata</taxon>
        <taxon>Arachnida</taxon>
        <taxon>Araneae</taxon>
        <taxon>Araneomorphae</taxon>
        <taxon>Entelegynae</taxon>
        <taxon>Araneoidea</taxon>
        <taxon>Araneidae</taxon>
        <taxon>Araneus</taxon>
    </lineage>
</organism>
<dbReference type="EMBL" id="BGPR01013969">
    <property type="protein sequence ID" value="GBN63083.1"/>
    <property type="molecule type" value="Genomic_DNA"/>
</dbReference>